<organism evidence="7 8">
    <name type="scientific">Sporosarcina limicola</name>
    <dbReference type="NCBI Taxonomy" id="34101"/>
    <lineage>
        <taxon>Bacteria</taxon>
        <taxon>Bacillati</taxon>
        <taxon>Bacillota</taxon>
        <taxon>Bacilli</taxon>
        <taxon>Bacillales</taxon>
        <taxon>Caryophanaceae</taxon>
        <taxon>Sporosarcina</taxon>
    </lineage>
</organism>
<dbReference type="PANTHER" id="PTHR15004">
    <property type="entry name" value="GLUTAMYL-TRNA(GLN) AMIDOTRANSFERASE SUBUNIT C, MITOCHONDRIAL"/>
    <property type="match status" value="1"/>
</dbReference>
<protein>
    <recommendedName>
        <fullName evidence="6">Aspartyl/glutamyl-tRNA(Asn/Gln) amidotransferase subunit C</fullName>
        <shortName evidence="6">Asp/Glu-ADT subunit C</shortName>
        <ecNumber evidence="6">6.3.5.-</ecNumber>
    </recommendedName>
</protein>
<dbReference type="GO" id="GO:0050567">
    <property type="term" value="F:glutaminyl-tRNA synthase (glutamine-hydrolyzing) activity"/>
    <property type="evidence" value="ECO:0007669"/>
    <property type="project" value="UniProtKB-UniRule"/>
</dbReference>
<evidence type="ECO:0000256" key="2">
    <source>
        <dbReference type="ARBA" id="ARBA00011123"/>
    </source>
</evidence>
<sequence length="95" mass="10853">MTQFTKDDVYYFAKFARLAMTDSEAESYASRLSDMIGFADALKEVDTENVGPMTHPLKLINVLREDIPTDRLDREEMLKSVKEHEAGMIKVPNIL</sequence>
<comment type="function">
    <text evidence="3 6">Allows the formation of correctly charged Asn-tRNA(Asn) or Gln-tRNA(Gln) through the transamidation of misacylated Asp-tRNA(Asn) or Glu-tRNA(Gln) in organisms which lack either or both of asparaginyl-tRNA or glutaminyl-tRNA synthetases. The reaction takes place in the presence of glutamine and ATP through an activated phospho-Asp-tRNA(Asn) or phospho-Glu-tRNA(Gln).</text>
</comment>
<evidence type="ECO:0000313" key="8">
    <source>
        <dbReference type="Proteomes" id="UP000658225"/>
    </source>
</evidence>
<comment type="catalytic activity">
    <reaction evidence="4 6">
        <text>L-aspartyl-tRNA(Asn) + L-glutamine + ATP + H2O = L-asparaginyl-tRNA(Asn) + L-glutamate + ADP + phosphate + 2 H(+)</text>
        <dbReference type="Rhea" id="RHEA:14513"/>
        <dbReference type="Rhea" id="RHEA-COMP:9674"/>
        <dbReference type="Rhea" id="RHEA-COMP:9677"/>
        <dbReference type="ChEBI" id="CHEBI:15377"/>
        <dbReference type="ChEBI" id="CHEBI:15378"/>
        <dbReference type="ChEBI" id="CHEBI:29985"/>
        <dbReference type="ChEBI" id="CHEBI:30616"/>
        <dbReference type="ChEBI" id="CHEBI:43474"/>
        <dbReference type="ChEBI" id="CHEBI:58359"/>
        <dbReference type="ChEBI" id="CHEBI:78515"/>
        <dbReference type="ChEBI" id="CHEBI:78516"/>
        <dbReference type="ChEBI" id="CHEBI:456216"/>
    </reaction>
</comment>
<dbReference type="HAMAP" id="MF_00122">
    <property type="entry name" value="GatC"/>
    <property type="match status" value="1"/>
</dbReference>
<name>A0A927MJU1_9BACL</name>
<dbReference type="EMBL" id="JADBEL010000020">
    <property type="protein sequence ID" value="MBE1556025.1"/>
    <property type="molecule type" value="Genomic_DNA"/>
</dbReference>
<evidence type="ECO:0000256" key="1">
    <source>
        <dbReference type="ARBA" id="ARBA00010757"/>
    </source>
</evidence>
<dbReference type="GO" id="GO:0006412">
    <property type="term" value="P:translation"/>
    <property type="evidence" value="ECO:0007669"/>
    <property type="project" value="UniProtKB-UniRule"/>
</dbReference>
<keyword evidence="6" id="KW-0648">Protein biosynthesis</keyword>
<evidence type="ECO:0000256" key="3">
    <source>
        <dbReference type="ARBA" id="ARBA00024799"/>
    </source>
</evidence>
<comment type="subunit">
    <text evidence="2 6">Heterotrimer of A, B and C subunits.</text>
</comment>
<gene>
    <name evidence="6" type="primary">gatC</name>
    <name evidence="7" type="ORF">H4683_003146</name>
</gene>
<dbReference type="GO" id="GO:0006450">
    <property type="term" value="P:regulation of translational fidelity"/>
    <property type="evidence" value="ECO:0007669"/>
    <property type="project" value="InterPro"/>
</dbReference>
<dbReference type="SUPFAM" id="SSF141000">
    <property type="entry name" value="Glu-tRNAGln amidotransferase C subunit"/>
    <property type="match status" value="1"/>
</dbReference>
<dbReference type="RefSeq" id="WP_192599708.1">
    <property type="nucleotide sequence ID" value="NZ_JADBEL010000020.1"/>
</dbReference>
<dbReference type="PANTHER" id="PTHR15004:SF0">
    <property type="entry name" value="GLUTAMYL-TRNA(GLN) AMIDOTRANSFERASE SUBUNIT C, MITOCHONDRIAL"/>
    <property type="match status" value="1"/>
</dbReference>
<evidence type="ECO:0000256" key="4">
    <source>
        <dbReference type="ARBA" id="ARBA00047380"/>
    </source>
</evidence>
<comment type="similarity">
    <text evidence="1 6">Belongs to the GatC family.</text>
</comment>
<evidence type="ECO:0000256" key="5">
    <source>
        <dbReference type="ARBA" id="ARBA00047913"/>
    </source>
</evidence>
<dbReference type="Gene3D" id="1.10.20.60">
    <property type="entry name" value="Glu-tRNAGln amidotransferase C subunit, N-terminal domain"/>
    <property type="match status" value="1"/>
</dbReference>
<keyword evidence="6 7" id="KW-0436">Ligase</keyword>
<comment type="catalytic activity">
    <reaction evidence="5 6">
        <text>L-glutamyl-tRNA(Gln) + L-glutamine + ATP + H2O = L-glutaminyl-tRNA(Gln) + L-glutamate + ADP + phosphate + H(+)</text>
        <dbReference type="Rhea" id="RHEA:17521"/>
        <dbReference type="Rhea" id="RHEA-COMP:9681"/>
        <dbReference type="Rhea" id="RHEA-COMP:9684"/>
        <dbReference type="ChEBI" id="CHEBI:15377"/>
        <dbReference type="ChEBI" id="CHEBI:15378"/>
        <dbReference type="ChEBI" id="CHEBI:29985"/>
        <dbReference type="ChEBI" id="CHEBI:30616"/>
        <dbReference type="ChEBI" id="CHEBI:43474"/>
        <dbReference type="ChEBI" id="CHEBI:58359"/>
        <dbReference type="ChEBI" id="CHEBI:78520"/>
        <dbReference type="ChEBI" id="CHEBI:78521"/>
        <dbReference type="ChEBI" id="CHEBI:456216"/>
    </reaction>
</comment>
<keyword evidence="8" id="KW-1185">Reference proteome</keyword>
<reference evidence="7" key="1">
    <citation type="submission" date="2020-10" db="EMBL/GenBank/DDBJ databases">
        <title>Genomic Encyclopedia of Type Strains, Phase IV (KMG-IV): sequencing the most valuable type-strain genomes for metagenomic binning, comparative biology and taxonomic classification.</title>
        <authorList>
            <person name="Goeker M."/>
        </authorList>
    </citation>
    <scope>NUCLEOTIDE SEQUENCE</scope>
    <source>
        <strain evidence="7">DSM 13886</strain>
    </source>
</reference>
<dbReference type="GO" id="GO:0005524">
    <property type="term" value="F:ATP binding"/>
    <property type="evidence" value="ECO:0007669"/>
    <property type="project" value="UniProtKB-KW"/>
</dbReference>
<keyword evidence="6" id="KW-0067">ATP-binding</keyword>
<dbReference type="InterPro" id="IPR036113">
    <property type="entry name" value="Asp/Glu-ADT_sf_sub_c"/>
</dbReference>
<dbReference type="Pfam" id="PF02686">
    <property type="entry name" value="GatC"/>
    <property type="match status" value="1"/>
</dbReference>
<evidence type="ECO:0000313" key="7">
    <source>
        <dbReference type="EMBL" id="MBE1556025.1"/>
    </source>
</evidence>
<dbReference type="EC" id="6.3.5.-" evidence="6"/>
<evidence type="ECO:0000256" key="6">
    <source>
        <dbReference type="HAMAP-Rule" id="MF_00122"/>
    </source>
</evidence>
<dbReference type="GO" id="GO:0070681">
    <property type="term" value="P:glutaminyl-tRNAGln biosynthesis via transamidation"/>
    <property type="evidence" value="ECO:0007669"/>
    <property type="project" value="TreeGrafter"/>
</dbReference>
<dbReference type="Proteomes" id="UP000658225">
    <property type="component" value="Unassembled WGS sequence"/>
</dbReference>
<dbReference type="AlphaFoldDB" id="A0A927MJU1"/>
<keyword evidence="6" id="KW-0547">Nucleotide-binding</keyword>
<dbReference type="InterPro" id="IPR003837">
    <property type="entry name" value="GatC"/>
</dbReference>
<proteinExistence type="inferred from homology"/>
<accession>A0A927MJU1</accession>
<dbReference type="NCBIfam" id="TIGR00135">
    <property type="entry name" value="gatC"/>
    <property type="match status" value="1"/>
</dbReference>
<comment type="caution">
    <text evidence="7">The sequence shown here is derived from an EMBL/GenBank/DDBJ whole genome shotgun (WGS) entry which is preliminary data.</text>
</comment>